<name>A0ABQ1GJP1_9GAMM</name>
<dbReference type="Gene3D" id="3.40.50.720">
    <property type="entry name" value="NAD(P)-binding Rossmann-like Domain"/>
    <property type="match status" value="1"/>
</dbReference>
<dbReference type="Proteomes" id="UP000627464">
    <property type="component" value="Unassembled WGS sequence"/>
</dbReference>
<accession>A0ABQ1GJP1</accession>
<gene>
    <name evidence="3" type="ORF">GCM10011328_19570</name>
</gene>
<dbReference type="Pfam" id="PF02317">
    <property type="entry name" value="Octopine_DH"/>
    <property type="match status" value="1"/>
</dbReference>
<protein>
    <recommendedName>
        <fullName evidence="2">Opine dehydrogenase domain-containing protein</fullName>
    </recommendedName>
</protein>
<organism evidence="3 4">
    <name type="scientific">Hafnia psychrotolerans</name>
    <dbReference type="NCBI Taxonomy" id="1477018"/>
    <lineage>
        <taxon>Bacteria</taxon>
        <taxon>Pseudomonadati</taxon>
        <taxon>Pseudomonadota</taxon>
        <taxon>Gammaproteobacteria</taxon>
        <taxon>Enterobacterales</taxon>
        <taxon>Hafniaceae</taxon>
        <taxon>Hafnia</taxon>
    </lineage>
</organism>
<feature type="domain" description="Opine dehydrogenase" evidence="2">
    <location>
        <begin position="191"/>
        <end position="357"/>
    </location>
</feature>
<dbReference type="EMBL" id="BMFZ01000004">
    <property type="protein sequence ID" value="GGA44564.1"/>
    <property type="molecule type" value="Genomic_DNA"/>
</dbReference>
<reference evidence="4" key="1">
    <citation type="journal article" date="2019" name="Int. J. Syst. Evol. Microbiol.">
        <title>The Global Catalogue of Microorganisms (GCM) 10K type strain sequencing project: providing services to taxonomists for standard genome sequencing and annotation.</title>
        <authorList>
            <consortium name="The Broad Institute Genomics Platform"/>
            <consortium name="The Broad Institute Genome Sequencing Center for Infectious Disease"/>
            <person name="Wu L."/>
            <person name="Ma J."/>
        </authorList>
    </citation>
    <scope>NUCLEOTIDE SEQUENCE [LARGE SCALE GENOMIC DNA]</scope>
    <source>
        <strain evidence="4">CGMCC 1.12806</strain>
    </source>
</reference>
<keyword evidence="1" id="KW-0560">Oxidoreductase</keyword>
<keyword evidence="4" id="KW-1185">Reference proteome</keyword>
<dbReference type="InterPro" id="IPR003421">
    <property type="entry name" value="Opine_DH"/>
</dbReference>
<dbReference type="PANTHER" id="PTHR38015:SF1">
    <property type="entry name" value="OPINE DEHYDROGENASE DOMAIN-CONTAINING PROTEIN"/>
    <property type="match status" value="1"/>
</dbReference>
<dbReference type="Gene3D" id="1.10.1040.10">
    <property type="entry name" value="N-(1-d-carboxylethyl)-l-norvaline Dehydrogenase, domain 2"/>
    <property type="match status" value="1"/>
</dbReference>
<comment type="caution">
    <text evidence="3">The sequence shown here is derived from an EMBL/GenBank/DDBJ whole genome shotgun (WGS) entry which is preliminary data.</text>
</comment>
<dbReference type="PANTHER" id="PTHR38015">
    <property type="entry name" value="BLR6086 PROTEIN"/>
    <property type="match status" value="1"/>
</dbReference>
<dbReference type="InterPro" id="IPR013328">
    <property type="entry name" value="6PGD_dom2"/>
</dbReference>
<sequence>MINVLISGGGRTGHLYTVLLKKIPGVNVFWHTRKAEIIKRVMPESGISLVSDSNVIAVGKPDRISENIEDLIPETEVVIFTQTSNGRPEVIEKFAKNLPSDKKIYIGAIPACSGFDWLLNKYLKDKKNVVVWGLRGVPATSPTMDVGKSVDFGGFKDKLYLGFGENTTDIQKYETVGILKILFPQETIILNSFLEMTLSPLGFIHPCVLYANMGPYSQWDGKPFKERFRWWRDLSELSAYFLTKCDEEQQKIISSIENLISKDLSGAGTLHGKLVDQYNSLIDDPRTLMSTFRTCTAFQSYVPMIKQSSGDGYLFKMDHAGIHEDVYFGMPIVIELANRMNIDVPFLKEIYEWSKEFLGGEKPSSLEYFPTNWPYGN</sequence>
<dbReference type="InterPro" id="IPR051729">
    <property type="entry name" value="Opine/Lysopine_DH"/>
</dbReference>
<evidence type="ECO:0000313" key="3">
    <source>
        <dbReference type="EMBL" id="GGA44564.1"/>
    </source>
</evidence>
<dbReference type="SUPFAM" id="SSF48179">
    <property type="entry name" value="6-phosphogluconate dehydrogenase C-terminal domain-like"/>
    <property type="match status" value="1"/>
</dbReference>
<evidence type="ECO:0000259" key="2">
    <source>
        <dbReference type="Pfam" id="PF02317"/>
    </source>
</evidence>
<dbReference type="RefSeq" id="WP_188473034.1">
    <property type="nucleotide sequence ID" value="NZ_BMFZ01000004.1"/>
</dbReference>
<evidence type="ECO:0000256" key="1">
    <source>
        <dbReference type="ARBA" id="ARBA00023002"/>
    </source>
</evidence>
<evidence type="ECO:0000313" key="4">
    <source>
        <dbReference type="Proteomes" id="UP000627464"/>
    </source>
</evidence>
<dbReference type="InterPro" id="IPR008927">
    <property type="entry name" value="6-PGluconate_DH-like_C_sf"/>
</dbReference>
<proteinExistence type="predicted"/>